<feature type="region of interest" description="Disordered" evidence="1">
    <location>
        <begin position="1"/>
        <end position="21"/>
    </location>
</feature>
<keyword evidence="3" id="KW-1185">Reference proteome</keyword>
<evidence type="ECO:0000313" key="2">
    <source>
        <dbReference type="EMBL" id="KAK8593249.1"/>
    </source>
</evidence>
<dbReference type="EMBL" id="JBBPBM010000003">
    <property type="protein sequence ID" value="KAK8593249.1"/>
    <property type="molecule type" value="Genomic_DNA"/>
</dbReference>
<name>A0ABR2G2G0_9ROSI</name>
<protein>
    <submittedName>
        <fullName evidence="2">Uncharacterized protein</fullName>
    </submittedName>
</protein>
<evidence type="ECO:0000313" key="3">
    <source>
        <dbReference type="Proteomes" id="UP001472677"/>
    </source>
</evidence>
<feature type="region of interest" description="Disordered" evidence="1">
    <location>
        <begin position="64"/>
        <end position="92"/>
    </location>
</feature>
<proteinExistence type="predicted"/>
<comment type="caution">
    <text evidence="2">The sequence shown here is derived from an EMBL/GenBank/DDBJ whole genome shotgun (WGS) entry which is preliminary data.</text>
</comment>
<gene>
    <name evidence="2" type="ORF">V6N12_045333</name>
</gene>
<organism evidence="2 3">
    <name type="scientific">Hibiscus sabdariffa</name>
    <name type="common">roselle</name>
    <dbReference type="NCBI Taxonomy" id="183260"/>
    <lineage>
        <taxon>Eukaryota</taxon>
        <taxon>Viridiplantae</taxon>
        <taxon>Streptophyta</taxon>
        <taxon>Embryophyta</taxon>
        <taxon>Tracheophyta</taxon>
        <taxon>Spermatophyta</taxon>
        <taxon>Magnoliopsida</taxon>
        <taxon>eudicotyledons</taxon>
        <taxon>Gunneridae</taxon>
        <taxon>Pentapetalae</taxon>
        <taxon>rosids</taxon>
        <taxon>malvids</taxon>
        <taxon>Malvales</taxon>
        <taxon>Malvaceae</taxon>
        <taxon>Malvoideae</taxon>
        <taxon>Hibiscus</taxon>
    </lineage>
</organism>
<accession>A0ABR2G2G0</accession>
<sequence>MPKLSQENLPDADPPPGASVPSALVVSYKEAVMNDLAADPADDDDLVPLDDDAIDLLDDDVRIEPPQASEVTMVDTPESQPPLDPYGPWMLVDNRHQRPAKPINQPARVKTVPIASHSRFNHIFVETESVEQPSTLADTP</sequence>
<dbReference type="Proteomes" id="UP001472677">
    <property type="component" value="Unassembled WGS sequence"/>
</dbReference>
<evidence type="ECO:0000256" key="1">
    <source>
        <dbReference type="SAM" id="MobiDB-lite"/>
    </source>
</evidence>
<reference evidence="2 3" key="1">
    <citation type="journal article" date="2024" name="G3 (Bethesda)">
        <title>Genome assembly of Hibiscus sabdariffa L. provides insights into metabolisms of medicinal natural products.</title>
        <authorList>
            <person name="Kim T."/>
        </authorList>
    </citation>
    <scope>NUCLEOTIDE SEQUENCE [LARGE SCALE GENOMIC DNA]</scope>
    <source>
        <strain evidence="2">TK-2024</strain>
        <tissue evidence="2">Old leaves</tissue>
    </source>
</reference>